<feature type="transmembrane region" description="Helical" evidence="1">
    <location>
        <begin position="199"/>
        <end position="223"/>
    </location>
</feature>
<feature type="transmembrane region" description="Helical" evidence="1">
    <location>
        <begin position="160"/>
        <end position="179"/>
    </location>
</feature>
<dbReference type="EMBL" id="JADINF010000031">
    <property type="protein sequence ID" value="MBO8423640.1"/>
    <property type="molecule type" value="Genomic_DNA"/>
</dbReference>
<evidence type="ECO:0000313" key="3">
    <source>
        <dbReference type="Proteomes" id="UP000727857"/>
    </source>
</evidence>
<feature type="transmembrane region" description="Helical" evidence="1">
    <location>
        <begin position="127"/>
        <end position="148"/>
    </location>
</feature>
<accession>A0A940ICP5</accession>
<proteinExistence type="predicted"/>
<keyword evidence="1" id="KW-1133">Transmembrane helix</keyword>
<dbReference type="Proteomes" id="UP000727857">
    <property type="component" value="Unassembled WGS sequence"/>
</dbReference>
<reference evidence="2" key="2">
    <citation type="journal article" date="2021" name="PeerJ">
        <title>Extensive microbial diversity within the chicken gut microbiome revealed by metagenomics and culture.</title>
        <authorList>
            <person name="Gilroy R."/>
            <person name="Ravi A."/>
            <person name="Getino M."/>
            <person name="Pursley I."/>
            <person name="Horton D.L."/>
            <person name="Alikhan N.F."/>
            <person name="Baker D."/>
            <person name="Gharbi K."/>
            <person name="Hall N."/>
            <person name="Watson M."/>
            <person name="Adriaenssens E.M."/>
            <person name="Foster-Nyarko E."/>
            <person name="Jarju S."/>
            <person name="Secka A."/>
            <person name="Antonio M."/>
            <person name="Oren A."/>
            <person name="Chaudhuri R.R."/>
            <person name="La Ragione R."/>
            <person name="Hildebrand F."/>
            <person name="Pallen M.J."/>
        </authorList>
    </citation>
    <scope>NUCLEOTIDE SEQUENCE</scope>
    <source>
        <strain evidence="2">517</strain>
    </source>
</reference>
<sequence>MDKNVNQNNQGAVNATEAGRWVPVDKNSLGFGVPPLPNGQPVQGPDGALYCMGNSPSQLSPMAGNANNAVPTPPSIVQMPPIVQPIALVPYTSQNQPLLQYDPYSRPVDPPPAPKAPVYKRKPYKGISIATAIVAVAAAVIFLLLTVLKFNETAVRAETYSASGIALIAAIIAIFTGSGEGYYDTVIANISGNATTAQIFAYAIPFITLIVVIGFVCIAVKYVVKLAKGKSPRCFSVAALINFVLITLIAVCALVLSNSEVAESAVSANVSGFFFSGDPATVMLGVGWLIAWICSLVLFILPFFAKKNAYVLADAPSGETYNIQ</sequence>
<name>A0A940ICP5_9FIRM</name>
<organism evidence="2 3">
    <name type="scientific">Candidatus Stercoripulliclostridium pullicola</name>
    <dbReference type="NCBI Taxonomy" id="2840953"/>
    <lineage>
        <taxon>Bacteria</taxon>
        <taxon>Bacillati</taxon>
        <taxon>Bacillota</taxon>
        <taxon>Clostridia</taxon>
        <taxon>Eubacteriales</taxon>
        <taxon>Candidatus Stercoripulliclostridium</taxon>
    </lineage>
</organism>
<feature type="transmembrane region" description="Helical" evidence="1">
    <location>
        <begin position="282"/>
        <end position="304"/>
    </location>
</feature>
<reference evidence="2" key="1">
    <citation type="submission" date="2020-10" db="EMBL/GenBank/DDBJ databases">
        <authorList>
            <person name="Gilroy R."/>
        </authorList>
    </citation>
    <scope>NUCLEOTIDE SEQUENCE</scope>
    <source>
        <strain evidence="2">517</strain>
    </source>
</reference>
<dbReference type="AlphaFoldDB" id="A0A940ICP5"/>
<comment type="caution">
    <text evidence="2">The sequence shown here is derived from an EMBL/GenBank/DDBJ whole genome shotgun (WGS) entry which is preliminary data.</text>
</comment>
<gene>
    <name evidence="2" type="ORF">IAB16_01260</name>
</gene>
<keyword evidence="1" id="KW-0812">Transmembrane</keyword>
<protein>
    <submittedName>
        <fullName evidence="2">Uncharacterized protein</fullName>
    </submittedName>
</protein>
<evidence type="ECO:0000313" key="2">
    <source>
        <dbReference type="EMBL" id="MBO8423640.1"/>
    </source>
</evidence>
<evidence type="ECO:0000256" key="1">
    <source>
        <dbReference type="SAM" id="Phobius"/>
    </source>
</evidence>
<keyword evidence="1" id="KW-0472">Membrane</keyword>
<feature type="transmembrane region" description="Helical" evidence="1">
    <location>
        <begin position="235"/>
        <end position="256"/>
    </location>
</feature>